<reference evidence="1 2" key="2">
    <citation type="submission" date="2018-03" db="EMBL/GenBank/DDBJ databases">
        <title>The ancient ancestry and fast evolution of plastids.</title>
        <authorList>
            <person name="Moore K.R."/>
            <person name="Magnabosco C."/>
            <person name="Momper L."/>
            <person name="Gold D.A."/>
            <person name="Bosak T."/>
            <person name="Fournier G.P."/>
        </authorList>
    </citation>
    <scope>NUCLEOTIDE SEQUENCE [LARGE SCALE GENOMIC DNA]</scope>
    <source>
        <strain evidence="1 2">ULC007</strain>
    </source>
</reference>
<evidence type="ECO:0000313" key="1">
    <source>
        <dbReference type="EMBL" id="PSB18443.1"/>
    </source>
</evidence>
<proteinExistence type="predicted"/>
<organism evidence="1 2">
    <name type="scientific">Phormidesmis priestleyi ULC007</name>
    <dbReference type="NCBI Taxonomy" id="1920490"/>
    <lineage>
        <taxon>Bacteria</taxon>
        <taxon>Bacillati</taxon>
        <taxon>Cyanobacteriota</taxon>
        <taxon>Cyanophyceae</taxon>
        <taxon>Leptolyngbyales</taxon>
        <taxon>Leptolyngbyaceae</taxon>
        <taxon>Phormidesmis</taxon>
    </lineage>
</organism>
<gene>
    <name evidence="1" type="ORF">C7B65_15220</name>
</gene>
<sequence>MSKLGLNIHYCVSDRAKALVKLALDELGCPSIADLFHALRELSQGIGSELSDRLFRVNRRLRELGDPAANASLKQQLQVQQSGLEQAQAQYRSILHHLTTTLHPFAIRLGIPQTSKRVESEFQQQATILNTLKQTYQLSDKPGSPSKFERQRHDLAAVVDLWWEWVEQRLSAQNCDLSTGDWVKQSLLPAHYWHQQSVRTKTPTLKAAYQIAAQHAQAALMRHPITTAMSCKQFTQWQTWATSMVTKFQRTSSPVEGRNGYLSQIHHNRRGLSTRRLRVMTTIHNFHLQRSDGSTAAE</sequence>
<accession>A0A2T1DDB5</accession>
<reference evidence="1 2" key="1">
    <citation type="submission" date="2018-02" db="EMBL/GenBank/DDBJ databases">
        <authorList>
            <person name="Cohen D.B."/>
            <person name="Kent A.D."/>
        </authorList>
    </citation>
    <scope>NUCLEOTIDE SEQUENCE [LARGE SCALE GENOMIC DNA]</scope>
    <source>
        <strain evidence="1 2">ULC007</strain>
    </source>
</reference>
<comment type="caution">
    <text evidence="1">The sequence shown here is derived from an EMBL/GenBank/DDBJ whole genome shotgun (WGS) entry which is preliminary data.</text>
</comment>
<evidence type="ECO:0000313" key="2">
    <source>
        <dbReference type="Proteomes" id="UP000238634"/>
    </source>
</evidence>
<dbReference type="AlphaFoldDB" id="A0A2T1DDB5"/>
<name>A0A2T1DDB5_9CYAN</name>
<dbReference type="InterPro" id="IPR045650">
    <property type="entry name" value="DUF6399"/>
</dbReference>
<dbReference type="Pfam" id="PF19936">
    <property type="entry name" value="DUF6399"/>
    <property type="match status" value="1"/>
</dbReference>
<dbReference type="Proteomes" id="UP000238634">
    <property type="component" value="Unassembled WGS sequence"/>
</dbReference>
<keyword evidence="2" id="KW-1185">Reference proteome</keyword>
<dbReference type="EMBL" id="PVWG01000017">
    <property type="protein sequence ID" value="PSB18443.1"/>
    <property type="molecule type" value="Genomic_DNA"/>
</dbReference>
<dbReference type="STRING" id="1920490.GCA_001895925_05079"/>
<protein>
    <submittedName>
        <fullName evidence="1">Uncharacterized protein</fullName>
    </submittedName>
</protein>